<evidence type="ECO:0000313" key="1">
    <source>
        <dbReference type="EMBL" id="MCQ1061313.1"/>
    </source>
</evidence>
<comment type="caution">
    <text evidence="1">The sequence shown here is derived from an EMBL/GenBank/DDBJ whole genome shotgun (WGS) entry which is preliminary data.</text>
</comment>
<reference evidence="1 2" key="1">
    <citation type="submission" date="2022-07" db="EMBL/GenBank/DDBJ databases">
        <title>Photobacterium pectinilyticum sp. nov., a marine bacterium isolated from surface seawater of Qingdao offshore.</title>
        <authorList>
            <person name="Wang X."/>
        </authorList>
    </citation>
    <scope>NUCLEOTIDE SEQUENCE [LARGE SCALE GENOMIC DNA]</scope>
    <source>
        <strain evidence="1 2">ZSDE20</strain>
    </source>
</reference>
<proteinExistence type="predicted"/>
<keyword evidence="2" id="KW-1185">Reference proteome</keyword>
<protein>
    <submittedName>
        <fullName evidence="1">Uncharacterized protein</fullName>
    </submittedName>
</protein>
<gene>
    <name evidence="1" type="ORF">NHN17_25145</name>
</gene>
<name>A0ABT1N997_9GAMM</name>
<sequence>MIDSLVDSVPVVGYRIIEREVKASQGKIHAYVLMKLPYDSVNQVLQDQKNAANDHSIKEAFEELENRLEKRRQAEPTEQI</sequence>
<organism evidence="1 2">
    <name type="scientific">Photobacterium pectinilyticum</name>
    <dbReference type="NCBI Taxonomy" id="2906793"/>
    <lineage>
        <taxon>Bacteria</taxon>
        <taxon>Pseudomonadati</taxon>
        <taxon>Pseudomonadota</taxon>
        <taxon>Gammaproteobacteria</taxon>
        <taxon>Vibrionales</taxon>
        <taxon>Vibrionaceae</taxon>
        <taxon>Photobacterium</taxon>
    </lineage>
</organism>
<dbReference type="RefSeq" id="WP_255045429.1">
    <property type="nucleotide sequence ID" value="NZ_JANEYT010000139.1"/>
</dbReference>
<dbReference type="Proteomes" id="UP001524460">
    <property type="component" value="Unassembled WGS sequence"/>
</dbReference>
<evidence type="ECO:0000313" key="2">
    <source>
        <dbReference type="Proteomes" id="UP001524460"/>
    </source>
</evidence>
<dbReference type="EMBL" id="JANEYT010000139">
    <property type="protein sequence ID" value="MCQ1061313.1"/>
    <property type="molecule type" value="Genomic_DNA"/>
</dbReference>
<accession>A0ABT1N997</accession>